<reference evidence="1" key="1">
    <citation type="submission" date="2021-04" db="EMBL/GenBank/DDBJ databases">
        <title>Ouciella asimina sp. nov., isolated from the surface seawater in the hydrothermal field of Okinawa Trough.</title>
        <authorList>
            <person name="Shuang W."/>
        </authorList>
    </citation>
    <scope>NUCLEOTIDE SEQUENCE</scope>
    <source>
        <strain evidence="1">LXI357</strain>
    </source>
</reference>
<gene>
    <name evidence="1" type="ORF">J7S20_00825</name>
</gene>
<name>A0A8T4IB49_9SPHN</name>
<dbReference type="AlphaFoldDB" id="A0A8T4IB49"/>
<dbReference type="Proteomes" id="UP000676996">
    <property type="component" value="Unassembled WGS sequence"/>
</dbReference>
<organism evidence="1 2">
    <name type="scientific">Stakelama marina</name>
    <dbReference type="NCBI Taxonomy" id="2826939"/>
    <lineage>
        <taxon>Bacteria</taxon>
        <taxon>Pseudomonadati</taxon>
        <taxon>Pseudomonadota</taxon>
        <taxon>Alphaproteobacteria</taxon>
        <taxon>Sphingomonadales</taxon>
        <taxon>Sphingomonadaceae</taxon>
        <taxon>Stakelama</taxon>
    </lineage>
</organism>
<sequence>MAIYVREAPPARPAMRRPPRPSTIAVWIDGHWTWTGTQFVWTRGYWDRNPPRGKRWLPGRWRQSDRGWYWVPGEWR</sequence>
<dbReference type="EMBL" id="JAGRQC010000001">
    <property type="protein sequence ID" value="MBR0551044.1"/>
    <property type="molecule type" value="Genomic_DNA"/>
</dbReference>
<comment type="caution">
    <text evidence="1">The sequence shown here is derived from an EMBL/GenBank/DDBJ whole genome shotgun (WGS) entry which is preliminary data.</text>
</comment>
<dbReference type="RefSeq" id="WP_284052336.1">
    <property type="nucleotide sequence ID" value="NZ_JAGRQC010000001.1"/>
</dbReference>
<protein>
    <submittedName>
        <fullName evidence="1">YXWGXW repeat-containing protein</fullName>
    </submittedName>
</protein>
<accession>A0A8T4IB49</accession>
<evidence type="ECO:0000313" key="1">
    <source>
        <dbReference type="EMBL" id="MBR0551044.1"/>
    </source>
</evidence>
<dbReference type="InterPro" id="IPR024447">
    <property type="entry name" value="YXWGXW_rpt"/>
</dbReference>
<dbReference type="Pfam" id="PF12779">
    <property type="entry name" value="WXXGXW"/>
    <property type="match status" value="2"/>
</dbReference>
<evidence type="ECO:0000313" key="2">
    <source>
        <dbReference type="Proteomes" id="UP000676996"/>
    </source>
</evidence>
<keyword evidence="2" id="KW-1185">Reference proteome</keyword>
<proteinExistence type="predicted"/>